<dbReference type="PANTHER" id="PTHR43205:SF7">
    <property type="entry name" value="PROSTAGLANDIN REDUCTASE 1"/>
    <property type="match status" value="1"/>
</dbReference>
<gene>
    <name evidence="3" type="ORF">GSCOC_T00026821001</name>
</gene>
<dbReference type="InterPro" id="IPR020843">
    <property type="entry name" value="ER"/>
</dbReference>
<dbReference type="Pfam" id="PF00107">
    <property type="entry name" value="ADH_zinc_N"/>
    <property type="match status" value="1"/>
</dbReference>
<dbReference type="InParanoid" id="A0A068UHS1"/>
<sequence>MAEEEVSNKHVILKNYVSGFPKESDMEVKTTALKLKLPDGGDYSGAILVKNLYFTCNCSAKDRVTIGFPDLFFFRRHPIGDLLWGLTRWEEYSVIADPETRFKIHNNLPPLFNCSALLTGMPGMTAYAGFFEICSPKKGERVFISAASGAVGQLVGQFAKAFGCYVVGSAGTKEKVDLLKNKFGFDEAFNYKEEQDLNAALKRYFPDGIDIYFENVGGKMLDAVLLNMRVHGRIAVCGLISQYNLEQHEGIHNLFCLITKRIKMEGFLVFDYYHLYPKFLDMVLPQIKEGKIAYVEDIAEGLENAPSALIGLFSGRNIGKQVVVVARE</sequence>
<dbReference type="GO" id="GO:0032440">
    <property type="term" value="F:2-alkenal reductase [NAD(P)H] activity"/>
    <property type="evidence" value="ECO:0007669"/>
    <property type="project" value="TreeGrafter"/>
</dbReference>
<dbReference type="InterPro" id="IPR013149">
    <property type="entry name" value="ADH-like_C"/>
</dbReference>
<proteinExistence type="predicted"/>
<dbReference type="PhylomeDB" id="A0A068UHS1"/>
<dbReference type="AlphaFoldDB" id="A0A068UHS1"/>
<dbReference type="InterPro" id="IPR036291">
    <property type="entry name" value="NAD(P)-bd_dom_sf"/>
</dbReference>
<dbReference type="OrthoDB" id="809632at2759"/>
<evidence type="ECO:0000256" key="1">
    <source>
        <dbReference type="ARBA" id="ARBA00023002"/>
    </source>
</evidence>
<organism evidence="3 4">
    <name type="scientific">Coffea canephora</name>
    <name type="common">Robusta coffee</name>
    <dbReference type="NCBI Taxonomy" id="49390"/>
    <lineage>
        <taxon>Eukaryota</taxon>
        <taxon>Viridiplantae</taxon>
        <taxon>Streptophyta</taxon>
        <taxon>Embryophyta</taxon>
        <taxon>Tracheophyta</taxon>
        <taxon>Spermatophyta</taxon>
        <taxon>Magnoliopsida</taxon>
        <taxon>eudicotyledons</taxon>
        <taxon>Gunneridae</taxon>
        <taxon>Pentapetalae</taxon>
        <taxon>asterids</taxon>
        <taxon>lamiids</taxon>
        <taxon>Gentianales</taxon>
        <taxon>Rubiaceae</taxon>
        <taxon>Ixoroideae</taxon>
        <taxon>Gardenieae complex</taxon>
        <taxon>Bertiereae - Coffeeae clade</taxon>
        <taxon>Coffeeae</taxon>
        <taxon>Coffea</taxon>
    </lineage>
</organism>
<dbReference type="SUPFAM" id="SSF50129">
    <property type="entry name" value="GroES-like"/>
    <property type="match status" value="1"/>
</dbReference>
<keyword evidence="4" id="KW-1185">Reference proteome</keyword>
<keyword evidence="1" id="KW-0560">Oxidoreductase</keyword>
<dbReference type="Proteomes" id="UP000295252">
    <property type="component" value="Chromosome V"/>
</dbReference>
<evidence type="ECO:0000259" key="2">
    <source>
        <dbReference type="SMART" id="SM00829"/>
    </source>
</evidence>
<reference evidence="4" key="1">
    <citation type="journal article" date="2014" name="Science">
        <title>The coffee genome provides insight into the convergent evolution of caffeine biosynthesis.</title>
        <authorList>
            <person name="Denoeud F."/>
            <person name="Carretero-Paulet L."/>
            <person name="Dereeper A."/>
            <person name="Droc G."/>
            <person name="Guyot R."/>
            <person name="Pietrella M."/>
            <person name="Zheng C."/>
            <person name="Alberti A."/>
            <person name="Anthony F."/>
            <person name="Aprea G."/>
            <person name="Aury J.M."/>
            <person name="Bento P."/>
            <person name="Bernard M."/>
            <person name="Bocs S."/>
            <person name="Campa C."/>
            <person name="Cenci A."/>
            <person name="Combes M.C."/>
            <person name="Crouzillat D."/>
            <person name="Da Silva C."/>
            <person name="Daddiego L."/>
            <person name="De Bellis F."/>
            <person name="Dussert S."/>
            <person name="Garsmeur O."/>
            <person name="Gayraud T."/>
            <person name="Guignon V."/>
            <person name="Jahn K."/>
            <person name="Jamilloux V."/>
            <person name="Joet T."/>
            <person name="Labadie K."/>
            <person name="Lan T."/>
            <person name="Leclercq J."/>
            <person name="Lepelley M."/>
            <person name="Leroy T."/>
            <person name="Li L.T."/>
            <person name="Librado P."/>
            <person name="Lopez L."/>
            <person name="Munoz A."/>
            <person name="Noel B."/>
            <person name="Pallavicini A."/>
            <person name="Perrotta G."/>
            <person name="Poncet V."/>
            <person name="Pot D."/>
            <person name="Priyono X."/>
            <person name="Rigoreau M."/>
            <person name="Rouard M."/>
            <person name="Rozas J."/>
            <person name="Tranchant-Dubreuil C."/>
            <person name="VanBuren R."/>
            <person name="Zhang Q."/>
            <person name="Andrade A.C."/>
            <person name="Argout X."/>
            <person name="Bertrand B."/>
            <person name="de Kochko A."/>
            <person name="Graziosi G."/>
            <person name="Henry R.J."/>
            <person name="Jayarama X."/>
            <person name="Ming R."/>
            <person name="Nagai C."/>
            <person name="Rounsley S."/>
            <person name="Sankoff D."/>
            <person name="Giuliano G."/>
            <person name="Albert V.A."/>
            <person name="Wincker P."/>
            <person name="Lashermes P."/>
        </authorList>
    </citation>
    <scope>NUCLEOTIDE SEQUENCE [LARGE SCALE GENOMIC DNA]</scope>
    <source>
        <strain evidence="4">cv. DH200-94</strain>
    </source>
</reference>
<name>A0A068UHS1_COFCA</name>
<dbReference type="Gene3D" id="3.40.50.720">
    <property type="entry name" value="NAD(P)-binding Rossmann-like Domain"/>
    <property type="match status" value="1"/>
</dbReference>
<dbReference type="SUPFAM" id="SSF51735">
    <property type="entry name" value="NAD(P)-binding Rossmann-fold domains"/>
    <property type="match status" value="1"/>
</dbReference>
<dbReference type="SMART" id="SM00829">
    <property type="entry name" value="PKS_ER"/>
    <property type="match status" value="1"/>
</dbReference>
<evidence type="ECO:0000313" key="4">
    <source>
        <dbReference type="Proteomes" id="UP000295252"/>
    </source>
</evidence>
<feature type="domain" description="Enoyl reductase (ER)" evidence="2">
    <location>
        <begin position="30"/>
        <end position="323"/>
    </location>
</feature>
<protein>
    <recommendedName>
        <fullName evidence="2">Enoyl reductase (ER) domain-containing protein</fullName>
    </recommendedName>
</protein>
<dbReference type="EMBL" id="HG739114">
    <property type="protein sequence ID" value="CDP08100.1"/>
    <property type="molecule type" value="Genomic_DNA"/>
</dbReference>
<dbReference type="Gramene" id="CDP08100">
    <property type="protein sequence ID" value="CDP08100"/>
    <property type="gene ID" value="GSCOC_T00026821001"/>
</dbReference>
<dbReference type="FunFam" id="3.40.50.720:FF:000121">
    <property type="entry name" value="Prostaglandin reductase 2"/>
    <property type="match status" value="1"/>
</dbReference>
<evidence type="ECO:0000313" key="3">
    <source>
        <dbReference type="EMBL" id="CDP08100.1"/>
    </source>
</evidence>
<dbReference type="InterPro" id="IPR045010">
    <property type="entry name" value="MDR_fam"/>
</dbReference>
<accession>A0A068UHS1</accession>
<dbReference type="PANTHER" id="PTHR43205">
    <property type="entry name" value="PROSTAGLANDIN REDUCTASE"/>
    <property type="match status" value="1"/>
</dbReference>
<dbReference type="OMA" id="HNLANVI"/>
<dbReference type="InterPro" id="IPR011032">
    <property type="entry name" value="GroES-like_sf"/>
</dbReference>
<dbReference type="Gene3D" id="3.90.180.10">
    <property type="entry name" value="Medium-chain alcohol dehydrogenases, catalytic domain"/>
    <property type="match status" value="2"/>
</dbReference>